<dbReference type="Proteomes" id="UP000467841">
    <property type="component" value="Unassembled WGS sequence"/>
</dbReference>
<sequence length="121" mass="13333">MDGASRGNPGIAAAGGVLLDEHGTWICGFALNIGVWSAPLAELWGVYYGLCMAWEQRVQRDWIVRVVHVYREANRVADGLANHAFSLSLGFHFFPSSPFDILELVKEDALGSTRTRFVRPG</sequence>
<dbReference type="InterPro" id="IPR002156">
    <property type="entry name" value="RNaseH_domain"/>
</dbReference>
<dbReference type="InterPro" id="IPR012337">
    <property type="entry name" value="RNaseH-like_sf"/>
</dbReference>
<evidence type="ECO:0000313" key="3">
    <source>
        <dbReference type="Proteomes" id="UP000467841"/>
    </source>
</evidence>
<gene>
    <name evidence="2" type="ORF">MERR_LOCUS3959</name>
</gene>
<dbReference type="EMBL" id="CACVBM020000244">
    <property type="protein sequence ID" value="CAA7016724.1"/>
    <property type="molecule type" value="Genomic_DNA"/>
</dbReference>
<protein>
    <recommendedName>
        <fullName evidence="1">RNase H type-1 domain-containing protein</fullName>
    </recommendedName>
</protein>
<accession>A0A6D2HQ60</accession>
<proteinExistence type="predicted"/>
<dbReference type="GO" id="GO:0003676">
    <property type="term" value="F:nucleic acid binding"/>
    <property type="evidence" value="ECO:0007669"/>
    <property type="project" value="InterPro"/>
</dbReference>
<dbReference type="InterPro" id="IPR044730">
    <property type="entry name" value="RNase_H-like_dom_plant"/>
</dbReference>
<dbReference type="GO" id="GO:0004523">
    <property type="term" value="F:RNA-DNA hybrid ribonuclease activity"/>
    <property type="evidence" value="ECO:0007669"/>
    <property type="project" value="InterPro"/>
</dbReference>
<feature type="domain" description="RNase H type-1" evidence="1">
    <location>
        <begin position="2"/>
        <end position="60"/>
    </location>
</feature>
<dbReference type="Gene3D" id="3.30.420.10">
    <property type="entry name" value="Ribonuclease H-like superfamily/Ribonuclease H"/>
    <property type="match status" value="1"/>
</dbReference>
<evidence type="ECO:0000313" key="2">
    <source>
        <dbReference type="EMBL" id="CAA7016724.1"/>
    </source>
</evidence>
<comment type="caution">
    <text evidence="2">The sequence shown here is derived from an EMBL/GenBank/DDBJ whole genome shotgun (WGS) entry which is preliminary data.</text>
</comment>
<reference evidence="2" key="1">
    <citation type="submission" date="2020-01" db="EMBL/GenBank/DDBJ databases">
        <authorList>
            <person name="Mishra B."/>
        </authorList>
    </citation>
    <scope>NUCLEOTIDE SEQUENCE [LARGE SCALE GENOMIC DNA]</scope>
</reference>
<evidence type="ECO:0000259" key="1">
    <source>
        <dbReference type="Pfam" id="PF13456"/>
    </source>
</evidence>
<dbReference type="CDD" id="cd06222">
    <property type="entry name" value="RNase_H_like"/>
    <property type="match status" value="1"/>
</dbReference>
<dbReference type="InterPro" id="IPR036397">
    <property type="entry name" value="RNaseH_sf"/>
</dbReference>
<keyword evidence="3" id="KW-1185">Reference proteome</keyword>
<dbReference type="PANTHER" id="PTHR47723:SF19">
    <property type="entry name" value="POLYNUCLEOTIDYL TRANSFERASE, RIBONUCLEASE H-LIKE SUPERFAMILY PROTEIN"/>
    <property type="match status" value="1"/>
</dbReference>
<dbReference type="InterPro" id="IPR053151">
    <property type="entry name" value="RNase_H-like"/>
</dbReference>
<name>A0A6D2HQ60_9BRAS</name>
<dbReference type="Pfam" id="PF13456">
    <property type="entry name" value="RVT_3"/>
    <property type="match status" value="1"/>
</dbReference>
<dbReference type="OrthoDB" id="1752183at2759"/>
<dbReference type="SUPFAM" id="SSF53098">
    <property type="entry name" value="Ribonuclease H-like"/>
    <property type="match status" value="1"/>
</dbReference>
<organism evidence="2 3">
    <name type="scientific">Microthlaspi erraticum</name>
    <dbReference type="NCBI Taxonomy" id="1685480"/>
    <lineage>
        <taxon>Eukaryota</taxon>
        <taxon>Viridiplantae</taxon>
        <taxon>Streptophyta</taxon>
        <taxon>Embryophyta</taxon>
        <taxon>Tracheophyta</taxon>
        <taxon>Spermatophyta</taxon>
        <taxon>Magnoliopsida</taxon>
        <taxon>eudicotyledons</taxon>
        <taxon>Gunneridae</taxon>
        <taxon>Pentapetalae</taxon>
        <taxon>rosids</taxon>
        <taxon>malvids</taxon>
        <taxon>Brassicales</taxon>
        <taxon>Brassicaceae</taxon>
        <taxon>Coluteocarpeae</taxon>
        <taxon>Microthlaspi</taxon>
    </lineage>
</organism>
<dbReference type="PANTHER" id="PTHR47723">
    <property type="entry name" value="OS05G0353850 PROTEIN"/>
    <property type="match status" value="1"/>
</dbReference>
<dbReference type="AlphaFoldDB" id="A0A6D2HQ60"/>